<gene>
    <name evidence="3" type="ORF">E8A74_17835</name>
</gene>
<dbReference type="RefSeq" id="WP_136930229.1">
    <property type="nucleotide sequence ID" value="NZ_SSMQ01000017.1"/>
</dbReference>
<name>A0A4U1JBD9_9BACT</name>
<keyword evidence="2" id="KW-0472">Membrane</keyword>
<keyword evidence="2" id="KW-0812">Transmembrane</keyword>
<sequence length="240" mass="25058">MEETTRAERGGWGKVATAEEGDAEPKAPRIKDRAKTLARDVGAAIEGRVAPAADRAARAVKSGAGTALRALEDPTAAQASEILAQADLPEVVGEDPLAELAVRLDREADLHRGIAMRQHARAAWMDRLGAIGAVVALVGIVVLASIAGFRALFAPEGALLASLLLGVGALLLLLGVFALARATARIRAGQAQSAREALVRSDLAEARLHRVAALLALRQLDPEAFGRAIQDLERDTRAAG</sequence>
<evidence type="ECO:0000313" key="3">
    <source>
        <dbReference type="EMBL" id="TKD07314.1"/>
    </source>
</evidence>
<keyword evidence="2" id="KW-1133">Transmembrane helix</keyword>
<dbReference type="OrthoDB" id="5514619at2"/>
<accession>A0A4U1JBD9</accession>
<proteinExistence type="predicted"/>
<comment type="caution">
    <text evidence="3">The sequence shown here is derived from an EMBL/GenBank/DDBJ whole genome shotgun (WGS) entry which is preliminary data.</text>
</comment>
<protein>
    <submittedName>
        <fullName evidence="3">Uncharacterized protein</fullName>
    </submittedName>
</protein>
<keyword evidence="4" id="KW-1185">Reference proteome</keyword>
<evidence type="ECO:0000256" key="1">
    <source>
        <dbReference type="SAM" id="MobiDB-lite"/>
    </source>
</evidence>
<dbReference type="EMBL" id="SSMQ01000017">
    <property type="protein sequence ID" value="TKD07314.1"/>
    <property type="molecule type" value="Genomic_DNA"/>
</dbReference>
<reference evidence="3 4" key="1">
    <citation type="submission" date="2019-04" db="EMBL/GenBank/DDBJ databases">
        <authorList>
            <person name="Li Y."/>
            <person name="Wang J."/>
        </authorList>
    </citation>
    <scope>NUCLEOTIDE SEQUENCE [LARGE SCALE GENOMIC DNA]</scope>
    <source>
        <strain evidence="3 4">DSM 14668</strain>
    </source>
</reference>
<evidence type="ECO:0000256" key="2">
    <source>
        <dbReference type="SAM" id="Phobius"/>
    </source>
</evidence>
<dbReference type="AlphaFoldDB" id="A0A4U1JBD9"/>
<dbReference type="Proteomes" id="UP000309215">
    <property type="component" value="Unassembled WGS sequence"/>
</dbReference>
<feature type="transmembrane region" description="Helical" evidence="2">
    <location>
        <begin position="128"/>
        <end position="153"/>
    </location>
</feature>
<organism evidence="3 4">
    <name type="scientific">Polyangium fumosum</name>
    <dbReference type="NCBI Taxonomy" id="889272"/>
    <lineage>
        <taxon>Bacteria</taxon>
        <taxon>Pseudomonadati</taxon>
        <taxon>Myxococcota</taxon>
        <taxon>Polyangia</taxon>
        <taxon>Polyangiales</taxon>
        <taxon>Polyangiaceae</taxon>
        <taxon>Polyangium</taxon>
    </lineage>
</organism>
<evidence type="ECO:0000313" key="4">
    <source>
        <dbReference type="Proteomes" id="UP000309215"/>
    </source>
</evidence>
<feature type="compositionally biased region" description="Basic and acidic residues" evidence="1">
    <location>
        <begin position="1"/>
        <end position="11"/>
    </location>
</feature>
<feature type="transmembrane region" description="Helical" evidence="2">
    <location>
        <begin position="159"/>
        <end position="180"/>
    </location>
</feature>
<feature type="region of interest" description="Disordered" evidence="1">
    <location>
        <begin position="1"/>
        <end position="31"/>
    </location>
</feature>